<evidence type="ECO:0000256" key="4">
    <source>
        <dbReference type="ARBA" id="ARBA00023125"/>
    </source>
</evidence>
<keyword evidence="4" id="KW-0238">DNA-binding</keyword>
<dbReference type="PANTHER" id="PTHR47171:SF1">
    <property type="entry name" value="ZN(II)2CYS6 TRANSCRIPTION FACTOR (EUROFUNG)"/>
    <property type="match status" value="1"/>
</dbReference>
<evidence type="ECO:0000313" key="9">
    <source>
        <dbReference type="EMBL" id="PTB36277.1"/>
    </source>
</evidence>
<organism evidence="9 10">
    <name type="scientific">Trichoderma asperellum (strain ATCC 204424 / CBS 433.97 / NBRC 101777)</name>
    <dbReference type="NCBI Taxonomy" id="1042311"/>
    <lineage>
        <taxon>Eukaryota</taxon>
        <taxon>Fungi</taxon>
        <taxon>Dikarya</taxon>
        <taxon>Ascomycota</taxon>
        <taxon>Pezizomycotina</taxon>
        <taxon>Sordariomycetes</taxon>
        <taxon>Hypocreomycetidae</taxon>
        <taxon>Hypocreales</taxon>
        <taxon>Hypocreaceae</taxon>
        <taxon>Trichoderma</taxon>
    </lineage>
</organism>
<evidence type="ECO:0000259" key="8">
    <source>
        <dbReference type="PROSITE" id="PS50048"/>
    </source>
</evidence>
<gene>
    <name evidence="9" type="ORF">M441DRAFT_151820</name>
</gene>
<reference evidence="9 10" key="1">
    <citation type="submission" date="2016-07" db="EMBL/GenBank/DDBJ databases">
        <title>Multiple horizontal gene transfer events from other fungi enriched the ability of initially mycotrophic Trichoderma (Ascomycota) to feed on dead plant biomass.</title>
        <authorList>
            <consortium name="DOE Joint Genome Institute"/>
            <person name="Aerts A."/>
            <person name="Atanasova L."/>
            <person name="Chenthamara K."/>
            <person name="Zhang J."/>
            <person name="Grujic M."/>
            <person name="Henrissat B."/>
            <person name="Kuo A."/>
            <person name="Salamov A."/>
            <person name="Lipzen A."/>
            <person name="Labutti K."/>
            <person name="Barry K."/>
            <person name="Miao Y."/>
            <person name="Rahimi M.J."/>
            <person name="Shen Q."/>
            <person name="Grigoriev I.V."/>
            <person name="Kubicek C.P."/>
            <person name="Druzhinina I.S."/>
        </authorList>
    </citation>
    <scope>NUCLEOTIDE SEQUENCE [LARGE SCALE GENOMIC DNA]</scope>
    <source>
        <strain evidence="9 10">CBS 433.97</strain>
    </source>
</reference>
<evidence type="ECO:0000256" key="3">
    <source>
        <dbReference type="ARBA" id="ARBA00023015"/>
    </source>
</evidence>
<evidence type="ECO:0000256" key="1">
    <source>
        <dbReference type="ARBA" id="ARBA00022723"/>
    </source>
</evidence>
<dbReference type="GO" id="GO:0003677">
    <property type="term" value="F:DNA binding"/>
    <property type="evidence" value="ECO:0007669"/>
    <property type="project" value="UniProtKB-KW"/>
</dbReference>
<feature type="region of interest" description="Disordered" evidence="7">
    <location>
        <begin position="56"/>
        <end position="139"/>
    </location>
</feature>
<feature type="compositionally biased region" description="Polar residues" evidence="7">
    <location>
        <begin position="92"/>
        <end position="105"/>
    </location>
</feature>
<dbReference type="GO" id="GO:0006351">
    <property type="term" value="P:DNA-templated transcription"/>
    <property type="evidence" value="ECO:0007669"/>
    <property type="project" value="InterPro"/>
</dbReference>
<name>A0A2T3YUQ9_TRIA4</name>
<sequence length="768" mass="86540">MESPEDHQRHRQRGKDRTRVACRRCNSKKVKCDAAPGVACSGCRVARAECVLIDSKRGRYIRRKKSSAERESQQQQQQLPQLNQQLPPPPHRQSQQKTPASSSDESPPRDPLSISVTSQKPKAETRPSQQPLASNVEPVDGQLFRGLSRSFERRAPTDSSALFYLHIADQSVRPTQQPISDAISTFYAGDSFSLTYAIHDVLAPFLSDRSNYQKRLHFPIAEGFDPSDQGRENIVNAQIALLRERNLYYRLSQDALERMLDVYFRWFHPAFPLVNQTNFIEKCHRNQMSLLVLNGMLLVAAIMCDPADIAMTGCESRAHARSVFYRQAKALYDAELDPDKVNNVTAVFFISFWWGGSNDEKDSWHWLGVAVSLAQSLGMHRSTAKSHMSDEKSRHWRRIWWCIRIRDTIASGSTGRPLHISHRDCDVEPLEPSDMDDDNHLGDEEALYACQMARLSIIFGRIVKMRYAAIQSTSLNQKDQMEKDLENFRIQVPAALQYRGINPETGQGLWSAMILMAYNYSVILLYRPTSTGNDAVSNFWGDRPKAVAAANEITRVMEDVLSTSFVRLSQIHTIPALFNSLSMHVFSLCTSGNVGRELAENRARTCMLGLNCLQESWPVSGWILKLFVDIIERLRRMLTNRSKSGELSRVTASPAPGYLPPQQPRQETPRGSQNPQLATMEGIGDQTPLDMAANPMDPLMKPPLEIPTGGIPVYPNEFAPYSTTNAGLFPNLFVLDDLFANLDAGQVSFFDSLEVPNYDNVDVIPYQG</sequence>
<feature type="domain" description="Zn(2)-C6 fungal-type" evidence="8">
    <location>
        <begin position="21"/>
        <end position="52"/>
    </location>
</feature>
<dbReference type="GO" id="GO:0008270">
    <property type="term" value="F:zinc ion binding"/>
    <property type="evidence" value="ECO:0007669"/>
    <property type="project" value="InterPro"/>
</dbReference>
<feature type="compositionally biased region" description="Polar residues" evidence="7">
    <location>
        <begin position="114"/>
        <end position="133"/>
    </location>
</feature>
<dbReference type="InterPro" id="IPR007219">
    <property type="entry name" value="XnlR_reg_dom"/>
</dbReference>
<evidence type="ECO:0000256" key="6">
    <source>
        <dbReference type="ARBA" id="ARBA00023242"/>
    </source>
</evidence>
<dbReference type="PANTHER" id="PTHR47171">
    <property type="entry name" value="FARA-RELATED"/>
    <property type="match status" value="1"/>
</dbReference>
<evidence type="ECO:0000256" key="5">
    <source>
        <dbReference type="ARBA" id="ARBA00023163"/>
    </source>
</evidence>
<dbReference type="InterPro" id="IPR036864">
    <property type="entry name" value="Zn2-C6_fun-type_DNA-bd_sf"/>
</dbReference>
<accession>A0A2T3YUQ9</accession>
<dbReference type="Pfam" id="PF04082">
    <property type="entry name" value="Fungal_trans"/>
    <property type="match status" value="1"/>
</dbReference>
<dbReference type="GO" id="GO:0000981">
    <property type="term" value="F:DNA-binding transcription factor activity, RNA polymerase II-specific"/>
    <property type="evidence" value="ECO:0007669"/>
    <property type="project" value="InterPro"/>
</dbReference>
<dbReference type="EMBL" id="KZ679271">
    <property type="protein sequence ID" value="PTB36277.1"/>
    <property type="molecule type" value="Genomic_DNA"/>
</dbReference>
<feature type="region of interest" description="Disordered" evidence="7">
    <location>
        <begin position="642"/>
        <end position="701"/>
    </location>
</feature>
<keyword evidence="6" id="KW-0539">Nucleus</keyword>
<evidence type="ECO:0000256" key="7">
    <source>
        <dbReference type="SAM" id="MobiDB-lite"/>
    </source>
</evidence>
<feature type="compositionally biased region" description="Polar residues" evidence="7">
    <location>
        <begin position="664"/>
        <end position="677"/>
    </location>
</feature>
<dbReference type="InterPro" id="IPR052073">
    <property type="entry name" value="Amide_Lactam_Regulators"/>
</dbReference>
<feature type="compositionally biased region" description="Basic residues" evidence="7">
    <location>
        <begin position="9"/>
        <end position="20"/>
    </location>
</feature>
<keyword evidence="5" id="KW-0804">Transcription</keyword>
<dbReference type="SUPFAM" id="SSF57701">
    <property type="entry name" value="Zn2/Cys6 DNA-binding domain"/>
    <property type="match status" value="1"/>
</dbReference>
<dbReference type="OrthoDB" id="5121955at2759"/>
<dbReference type="SMART" id="SM00066">
    <property type="entry name" value="GAL4"/>
    <property type="match status" value="1"/>
</dbReference>
<keyword evidence="10" id="KW-1185">Reference proteome</keyword>
<protein>
    <recommendedName>
        <fullName evidence="8">Zn(2)-C6 fungal-type domain-containing protein</fullName>
    </recommendedName>
</protein>
<evidence type="ECO:0000313" key="10">
    <source>
        <dbReference type="Proteomes" id="UP000240493"/>
    </source>
</evidence>
<dbReference type="Pfam" id="PF00172">
    <property type="entry name" value="Zn_clus"/>
    <property type="match status" value="1"/>
</dbReference>
<dbReference type="SMART" id="SM00906">
    <property type="entry name" value="Fungal_trans"/>
    <property type="match status" value="1"/>
</dbReference>
<dbReference type="STRING" id="1042311.A0A2T3YUQ9"/>
<proteinExistence type="predicted"/>
<dbReference type="AlphaFoldDB" id="A0A2T3YUQ9"/>
<feature type="compositionally biased region" description="Low complexity" evidence="7">
    <location>
        <begin position="73"/>
        <end position="85"/>
    </location>
</feature>
<keyword evidence="2" id="KW-0862">Zinc</keyword>
<dbReference type="CDD" id="cd12148">
    <property type="entry name" value="fungal_TF_MHR"/>
    <property type="match status" value="1"/>
</dbReference>
<dbReference type="InterPro" id="IPR001138">
    <property type="entry name" value="Zn2Cys6_DnaBD"/>
</dbReference>
<evidence type="ECO:0000256" key="2">
    <source>
        <dbReference type="ARBA" id="ARBA00022833"/>
    </source>
</evidence>
<keyword evidence="1" id="KW-0479">Metal-binding</keyword>
<keyword evidence="3" id="KW-0805">Transcription regulation</keyword>
<dbReference type="Gene3D" id="4.10.240.10">
    <property type="entry name" value="Zn(2)-C6 fungal-type DNA-binding domain"/>
    <property type="match status" value="1"/>
</dbReference>
<feature type="region of interest" description="Disordered" evidence="7">
    <location>
        <begin position="1"/>
        <end position="20"/>
    </location>
</feature>
<dbReference type="Proteomes" id="UP000240493">
    <property type="component" value="Unassembled WGS sequence"/>
</dbReference>
<dbReference type="PROSITE" id="PS50048">
    <property type="entry name" value="ZN2_CY6_FUNGAL_2"/>
    <property type="match status" value="1"/>
</dbReference>
<dbReference type="CDD" id="cd00067">
    <property type="entry name" value="GAL4"/>
    <property type="match status" value="1"/>
</dbReference>